<protein>
    <recommendedName>
        <fullName evidence="2">Putative Flp pilus-assembly TadG-like N-terminal domain-containing protein</fullName>
    </recommendedName>
</protein>
<dbReference type="Proteomes" id="UP000014975">
    <property type="component" value="Unassembled WGS sequence"/>
</dbReference>
<keyword evidence="1" id="KW-0812">Transmembrane</keyword>
<dbReference type="Pfam" id="PF13400">
    <property type="entry name" value="Tad"/>
    <property type="match status" value="1"/>
</dbReference>
<gene>
    <name evidence="3" type="ORF">dsat_1190</name>
</gene>
<feature type="domain" description="Putative Flp pilus-assembly TadG-like N-terminal" evidence="2">
    <location>
        <begin position="22"/>
        <end position="65"/>
    </location>
</feature>
<dbReference type="STRING" id="1121439.dsat_1190"/>
<organism evidence="3 4">
    <name type="scientific">Alkalidesulfovibrio alkalitolerans DSM 16529</name>
    <dbReference type="NCBI Taxonomy" id="1121439"/>
    <lineage>
        <taxon>Bacteria</taxon>
        <taxon>Pseudomonadati</taxon>
        <taxon>Thermodesulfobacteriota</taxon>
        <taxon>Desulfovibrionia</taxon>
        <taxon>Desulfovibrionales</taxon>
        <taxon>Desulfovibrionaceae</taxon>
        <taxon>Alkalidesulfovibrio</taxon>
    </lineage>
</organism>
<sequence>MRKTTSLARFIRRLHSDERGIAAIFLGLSLAAIVGLSALAVDVGWMQYNRSRLQTAADAGALAGAGTLLAKGSDLSAVRDASLTFGRANLLSEEQPTKAITNTDVGFLCDGVPCLSMPNQIEVTAGFEAARGNPLQLFLAGVIGTPTADVSASARAGIVGVCESACLKPFSIPAKFTWDDTCDPDSKKRNNGKLDPASACEMASIVAPGYNDADAGTQILLKPGDPHDAFVPSFYNLVNFPPKNKGTPVTGGSELRSNIAGCTASNSVVVQIEDELQIEPGNSMGPVKQGISDLIAQDAGAYWDSSTKSIKGSAYANPLDSPRVSLMAFYDPKRPPTSGRNTIFVQQVGAIFIESLSGNGDVQARFVRAVAKGDVKAGGDCMLKISRMLRDFGRGG</sequence>
<reference evidence="3 4" key="1">
    <citation type="journal article" date="2013" name="Genome Announc.">
        <title>Draft genome sequences for three mercury-methylating, sulfate-reducing bacteria.</title>
        <authorList>
            <person name="Brown S.D."/>
            <person name="Hurt R.A.Jr."/>
            <person name="Gilmour C.C."/>
            <person name="Elias D.A."/>
        </authorList>
    </citation>
    <scope>NUCLEOTIDE SEQUENCE [LARGE SCALE GENOMIC DNA]</scope>
    <source>
        <strain evidence="3 4">DSM 16529</strain>
    </source>
</reference>
<dbReference type="PATRIC" id="fig|1121439.3.peg.2573"/>
<keyword evidence="4" id="KW-1185">Reference proteome</keyword>
<evidence type="ECO:0000256" key="1">
    <source>
        <dbReference type="SAM" id="Phobius"/>
    </source>
</evidence>
<dbReference type="RefSeq" id="WP_020887887.1">
    <property type="nucleotide sequence ID" value="NZ_ATHI01000030.1"/>
</dbReference>
<dbReference type="eggNOG" id="COG4961">
    <property type="taxonomic scope" value="Bacteria"/>
</dbReference>
<accession>S7UFR0</accession>
<comment type="caution">
    <text evidence="3">The sequence shown here is derived from an EMBL/GenBank/DDBJ whole genome shotgun (WGS) entry which is preliminary data.</text>
</comment>
<keyword evidence="1" id="KW-1133">Transmembrane helix</keyword>
<evidence type="ECO:0000259" key="2">
    <source>
        <dbReference type="Pfam" id="PF13400"/>
    </source>
</evidence>
<evidence type="ECO:0000313" key="3">
    <source>
        <dbReference type="EMBL" id="EPR31063.1"/>
    </source>
</evidence>
<evidence type="ECO:0000313" key="4">
    <source>
        <dbReference type="Proteomes" id="UP000014975"/>
    </source>
</evidence>
<dbReference type="EMBL" id="ATHI01000030">
    <property type="protein sequence ID" value="EPR31063.1"/>
    <property type="molecule type" value="Genomic_DNA"/>
</dbReference>
<proteinExistence type="predicted"/>
<dbReference type="OrthoDB" id="5447051at2"/>
<name>S7UFR0_9BACT</name>
<keyword evidence="1" id="KW-0472">Membrane</keyword>
<dbReference type="InterPro" id="IPR028087">
    <property type="entry name" value="Tad_N"/>
</dbReference>
<feature type="transmembrane region" description="Helical" evidence="1">
    <location>
        <begin position="21"/>
        <end position="45"/>
    </location>
</feature>
<dbReference type="AlphaFoldDB" id="S7UFR0"/>